<sequence>MADIKGNNIGAPITPFTTEDIYNTHFAKYGKGSLHNPATLAERDATLESRREWGMEANLPSGTKYVLVKGLVDTNIMNNANWKLVVAGEYDDTELQARTAQNEADIVDVENAVLAVETEVERRVLKVVGKQLSDQNYTLEEKQKLAALGADSSLFKGTYNPATVYAQGEFVVERNSLYKSLYDNNVYKVDVADGTGTLWWEPVIDSLNYAIMFADNGTIKHETSDGQQQTITKADLQLNNVDNTRDINKPISNATQAALNNKVDKVAGKQLSDENFTSAEKTKLAGLENSTATSYDDTAIKNRVSTVETAVVNKVDKVTGKQLTDVNFSQLDKTKLDSLQNTPTYNDAALKSRVTSVENTLLDKVDKVAGKQLSTEDFTTAYRTKLDSLQNNTATSYDDTAIKERVSATETRLTAAEAAVATKVDKVFGKQLSAEDFTSALKTKLETLTQGETVTSFQRQGNSLVLTTSSGTKTVDLTDLINAGGTTTVVTSEIQTLQGTLDASYSGVLPANSAQILSLVVANGYALMSSEYTTDLVAGTFTINAATATSLSALVAGDAYEVVVQLTSTTDGGTGTGGTSSSSQGLSVLAVATVTNSGLLGGGFATVPLSTVVTDIRPTGTTGGWDTATYEYVAPVAGTYFITTKMRTNDGNAPAGRSYGQGAGTTNSDGPWFQWFYSNGVREGSLNTRVMELTAGQRVRMYALLDGFNAGVSAEMTVSLFRSTQPITTGGGGNSTTPTASDNKTLEFVFNGGFANDFTTMIGSNQAAEYTSQQLSNVATVTYTINTSAVNIPFSLLAGDTLKVTITRTDTSAGAIVSIAN</sequence>
<protein>
    <submittedName>
        <fullName evidence="1">Uncharacterized protein</fullName>
    </submittedName>
</protein>
<evidence type="ECO:0000313" key="2">
    <source>
        <dbReference type="Proteomes" id="UP000829647"/>
    </source>
</evidence>
<name>A0ABY4JGS8_9BACT</name>
<dbReference type="EMBL" id="CP095848">
    <property type="protein sequence ID" value="UPL50534.1"/>
    <property type="molecule type" value="Genomic_DNA"/>
</dbReference>
<accession>A0ABY4JGS8</accession>
<proteinExistence type="predicted"/>
<gene>
    <name evidence="1" type="ORF">MWH26_06405</name>
</gene>
<keyword evidence="2" id="KW-1185">Reference proteome</keyword>
<dbReference type="Proteomes" id="UP000829647">
    <property type="component" value="Chromosome"/>
</dbReference>
<reference evidence="1 2" key="1">
    <citation type="submission" date="2022-04" db="EMBL/GenBank/DDBJ databases">
        <title>Hymenobacter sp. isolated from the air.</title>
        <authorList>
            <person name="Won M."/>
            <person name="Lee C.-M."/>
            <person name="Woen H.-Y."/>
            <person name="Kwon S.-W."/>
        </authorList>
    </citation>
    <scope>NUCLEOTIDE SEQUENCE [LARGE SCALE GENOMIC DNA]</scope>
    <source>
        <strain evidence="2">5516 S-25</strain>
    </source>
</reference>
<evidence type="ECO:0000313" key="1">
    <source>
        <dbReference type="EMBL" id="UPL50534.1"/>
    </source>
</evidence>
<organism evidence="1 2">
    <name type="scientific">Hymenobacter sublimis</name>
    <dbReference type="NCBI Taxonomy" id="2933777"/>
    <lineage>
        <taxon>Bacteria</taxon>
        <taxon>Pseudomonadati</taxon>
        <taxon>Bacteroidota</taxon>
        <taxon>Cytophagia</taxon>
        <taxon>Cytophagales</taxon>
        <taxon>Hymenobacteraceae</taxon>
        <taxon>Hymenobacter</taxon>
    </lineage>
</organism>
<dbReference type="RefSeq" id="WP_247976546.1">
    <property type="nucleotide sequence ID" value="NZ_CP095848.1"/>
</dbReference>